<protein>
    <recommendedName>
        <fullName evidence="3">methylated-DNA--[protein]-cysteine S-methyltransferase</fullName>
        <ecNumber evidence="3">2.1.1.63</ecNumber>
    </recommendedName>
</protein>
<keyword evidence="4 10" id="KW-0489">Methyltransferase</keyword>
<keyword evidence="5 10" id="KW-0808">Transferase</keyword>
<feature type="domain" description="Methylated-DNA-[protein]-cysteine S-methyltransferase DNA binding" evidence="9">
    <location>
        <begin position="73"/>
        <end position="154"/>
    </location>
</feature>
<dbReference type="PROSITE" id="PS00374">
    <property type="entry name" value="MGMT"/>
    <property type="match status" value="1"/>
</dbReference>
<dbReference type="GO" id="GO:0003908">
    <property type="term" value="F:methylated-DNA-[protein]-cysteine S-methyltransferase activity"/>
    <property type="evidence" value="ECO:0007669"/>
    <property type="project" value="UniProtKB-EC"/>
</dbReference>
<dbReference type="AlphaFoldDB" id="A0A1J5RK70"/>
<dbReference type="PANTHER" id="PTHR10815">
    <property type="entry name" value="METHYLATED-DNA--PROTEIN-CYSTEINE METHYLTRANSFERASE"/>
    <property type="match status" value="1"/>
</dbReference>
<evidence type="ECO:0000256" key="7">
    <source>
        <dbReference type="ARBA" id="ARBA00023204"/>
    </source>
</evidence>
<dbReference type="Pfam" id="PF01035">
    <property type="entry name" value="DNA_binding_1"/>
    <property type="match status" value="1"/>
</dbReference>
<dbReference type="EC" id="2.1.1.63" evidence="3"/>
<evidence type="ECO:0000256" key="3">
    <source>
        <dbReference type="ARBA" id="ARBA00011918"/>
    </source>
</evidence>
<dbReference type="CDD" id="cd06445">
    <property type="entry name" value="ATase"/>
    <property type="match status" value="1"/>
</dbReference>
<dbReference type="InterPro" id="IPR014048">
    <property type="entry name" value="MethylDNA_cys_MeTrfase_DNA-bd"/>
</dbReference>
<evidence type="ECO:0000256" key="1">
    <source>
        <dbReference type="ARBA" id="ARBA00001286"/>
    </source>
</evidence>
<dbReference type="FunFam" id="1.10.10.10:FF:000214">
    <property type="entry name" value="Methylated-DNA--protein-cysteine methyltransferase"/>
    <property type="match status" value="1"/>
</dbReference>
<dbReference type="InterPro" id="IPR001497">
    <property type="entry name" value="MethylDNA_cys_MeTrfase_AS"/>
</dbReference>
<sequence length="161" mass="16871">MNQSYQAVIAAPFGALGVCTEGGRLTAIDFLPLQHPLLDPSDPLGREICAALNAYLDAPGSACKCPAMPAGTAFQQRVWRALQAIPVGHTVSYGELAERVGSGARAVANACGANPLPILIPCHRVVAKNGLGGFMRGRASASLDLKQWLLDHERRKSVSAG</sequence>
<dbReference type="GO" id="GO:0006281">
    <property type="term" value="P:DNA repair"/>
    <property type="evidence" value="ECO:0007669"/>
    <property type="project" value="UniProtKB-KW"/>
</dbReference>
<comment type="catalytic activity">
    <reaction evidence="1">
        <text>a 4-O-methyl-thymidine in DNA + L-cysteinyl-[protein] = a thymidine in DNA + S-methyl-L-cysteinyl-[protein]</text>
        <dbReference type="Rhea" id="RHEA:53428"/>
        <dbReference type="Rhea" id="RHEA-COMP:10131"/>
        <dbReference type="Rhea" id="RHEA-COMP:10132"/>
        <dbReference type="Rhea" id="RHEA-COMP:13555"/>
        <dbReference type="Rhea" id="RHEA-COMP:13556"/>
        <dbReference type="ChEBI" id="CHEBI:29950"/>
        <dbReference type="ChEBI" id="CHEBI:82612"/>
        <dbReference type="ChEBI" id="CHEBI:137386"/>
        <dbReference type="ChEBI" id="CHEBI:137387"/>
        <dbReference type="EC" id="2.1.1.63"/>
    </reaction>
</comment>
<organism evidence="10">
    <name type="scientific">mine drainage metagenome</name>
    <dbReference type="NCBI Taxonomy" id="410659"/>
    <lineage>
        <taxon>unclassified sequences</taxon>
        <taxon>metagenomes</taxon>
        <taxon>ecological metagenomes</taxon>
    </lineage>
</organism>
<dbReference type="EMBL" id="MLJW01000369">
    <property type="protein sequence ID" value="OIQ88525.1"/>
    <property type="molecule type" value="Genomic_DNA"/>
</dbReference>
<dbReference type="InterPro" id="IPR036631">
    <property type="entry name" value="MGMT_N_sf"/>
</dbReference>
<dbReference type="Gene3D" id="1.10.10.10">
    <property type="entry name" value="Winged helix-like DNA-binding domain superfamily/Winged helix DNA-binding domain"/>
    <property type="match status" value="1"/>
</dbReference>
<comment type="similarity">
    <text evidence="2">Belongs to the MGMT family.</text>
</comment>
<dbReference type="PANTHER" id="PTHR10815:SF13">
    <property type="entry name" value="METHYLATED-DNA--PROTEIN-CYSTEINE METHYLTRANSFERASE"/>
    <property type="match status" value="1"/>
</dbReference>
<comment type="catalytic activity">
    <reaction evidence="8">
        <text>a 6-O-methyl-2'-deoxyguanosine in DNA + L-cysteinyl-[protein] = S-methyl-L-cysteinyl-[protein] + a 2'-deoxyguanosine in DNA</text>
        <dbReference type="Rhea" id="RHEA:24000"/>
        <dbReference type="Rhea" id="RHEA-COMP:10131"/>
        <dbReference type="Rhea" id="RHEA-COMP:10132"/>
        <dbReference type="Rhea" id="RHEA-COMP:11367"/>
        <dbReference type="Rhea" id="RHEA-COMP:11368"/>
        <dbReference type="ChEBI" id="CHEBI:29950"/>
        <dbReference type="ChEBI" id="CHEBI:82612"/>
        <dbReference type="ChEBI" id="CHEBI:85445"/>
        <dbReference type="ChEBI" id="CHEBI:85448"/>
        <dbReference type="EC" id="2.1.1.63"/>
    </reaction>
</comment>
<evidence type="ECO:0000313" key="10">
    <source>
        <dbReference type="EMBL" id="OIQ88525.1"/>
    </source>
</evidence>
<evidence type="ECO:0000256" key="4">
    <source>
        <dbReference type="ARBA" id="ARBA00022603"/>
    </source>
</evidence>
<accession>A0A1J5RK70</accession>
<evidence type="ECO:0000256" key="8">
    <source>
        <dbReference type="ARBA" id="ARBA00049348"/>
    </source>
</evidence>
<evidence type="ECO:0000256" key="5">
    <source>
        <dbReference type="ARBA" id="ARBA00022679"/>
    </source>
</evidence>
<dbReference type="NCBIfam" id="TIGR00589">
    <property type="entry name" value="ogt"/>
    <property type="match status" value="1"/>
</dbReference>
<dbReference type="InterPro" id="IPR036217">
    <property type="entry name" value="MethylDNA_cys_MeTrfase_DNAb"/>
</dbReference>
<evidence type="ECO:0000256" key="2">
    <source>
        <dbReference type="ARBA" id="ARBA00008711"/>
    </source>
</evidence>
<keyword evidence="6" id="KW-0227">DNA damage</keyword>
<keyword evidence="7" id="KW-0234">DNA repair</keyword>
<comment type="caution">
    <text evidence="10">The sequence shown here is derived from an EMBL/GenBank/DDBJ whole genome shotgun (WGS) entry which is preliminary data.</text>
</comment>
<evidence type="ECO:0000256" key="6">
    <source>
        <dbReference type="ARBA" id="ARBA00022763"/>
    </source>
</evidence>
<dbReference type="SUPFAM" id="SSF46767">
    <property type="entry name" value="Methylated DNA-protein cysteine methyltransferase, C-terminal domain"/>
    <property type="match status" value="1"/>
</dbReference>
<proteinExistence type="inferred from homology"/>
<dbReference type="GO" id="GO:0032259">
    <property type="term" value="P:methylation"/>
    <property type="evidence" value="ECO:0007669"/>
    <property type="project" value="UniProtKB-KW"/>
</dbReference>
<gene>
    <name evidence="10" type="primary">ogt_11</name>
    <name evidence="10" type="ORF">GALL_296070</name>
</gene>
<reference evidence="10" key="1">
    <citation type="submission" date="2016-10" db="EMBL/GenBank/DDBJ databases">
        <title>Sequence of Gallionella enrichment culture.</title>
        <authorList>
            <person name="Poehlein A."/>
            <person name="Muehling M."/>
            <person name="Daniel R."/>
        </authorList>
    </citation>
    <scope>NUCLEOTIDE SEQUENCE</scope>
</reference>
<evidence type="ECO:0000259" key="9">
    <source>
        <dbReference type="Pfam" id="PF01035"/>
    </source>
</evidence>
<dbReference type="InterPro" id="IPR036388">
    <property type="entry name" value="WH-like_DNA-bd_sf"/>
</dbReference>
<dbReference type="SUPFAM" id="SSF53155">
    <property type="entry name" value="Methylated DNA-protein cysteine methyltransferase domain"/>
    <property type="match status" value="1"/>
</dbReference>
<name>A0A1J5RK70_9ZZZZ</name>